<gene>
    <name evidence="2" type="ORF">SAMN04488009_0121</name>
</gene>
<dbReference type="InterPro" id="IPR014710">
    <property type="entry name" value="RmlC-like_jellyroll"/>
</dbReference>
<proteinExistence type="predicted"/>
<evidence type="ECO:0000313" key="2">
    <source>
        <dbReference type="EMBL" id="SNR79920.1"/>
    </source>
</evidence>
<keyword evidence="3" id="KW-1185">Reference proteome</keyword>
<dbReference type="Gene3D" id="2.60.120.10">
    <property type="entry name" value="Jelly Rolls"/>
    <property type="match status" value="1"/>
</dbReference>
<evidence type="ECO:0000259" key="1">
    <source>
        <dbReference type="Pfam" id="PF07883"/>
    </source>
</evidence>
<dbReference type="RefSeq" id="WP_089263164.1">
    <property type="nucleotide sequence ID" value="NZ_FZNV01000011.1"/>
</dbReference>
<protein>
    <submittedName>
        <fullName evidence="2">Mannose-6-phosphate isomerase, cupin superfamily</fullName>
    </submittedName>
</protein>
<sequence>MNITEQLNTINDYYAPKIIGEVNDVFIKLVKIQGNKVPWHHHKNEDELFLIIKGALLFEIENQEPFTMKKGDLFIVKKGINHKVSSKNECHIMLIENKSTLHTGEVVNEITKPIKNQISYDNDL</sequence>
<dbReference type="InterPro" id="IPR052044">
    <property type="entry name" value="PKS_Associated_Protein"/>
</dbReference>
<feature type="domain" description="Cupin type-2" evidence="1">
    <location>
        <begin position="34"/>
        <end position="91"/>
    </location>
</feature>
<keyword evidence="2" id="KW-0413">Isomerase</keyword>
<reference evidence="2 3" key="1">
    <citation type="submission" date="2017-06" db="EMBL/GenBank/DDBJ databases">
        <authorList>
            <person name="Varghese N."/>
            <person name="Submissions S."/>
        </authorList>
    </citation>
    <scope>NUCLEOTIDE SEQUENCE [LARGE SCALE GENOMIC DNA]</scope>
    <source>
        <strain evidence="2 3">DSM 19840</strain>
    </source>
</reference>
<dbReference type="EMBL" id="FZNV01000011">
    <property type="protein sequence ID" value="SNR79920.1"/>
    <property type="molecule type" value="Genomic_DNA"/>
</dbReference>
<name>A0ABY1SMH1_9FLAO</name>
<dbReference type="CDD" id="cd02226">
    <property type="entry name" value="cupin_YdbB-like"/>
    <property type="match status" value="1"/>
</dbReference>
<dbReference type="SUPFAM" id="SSF51182">
    <property type="entry name" value="RmlC-like cupins"/>
    <property type="match status" value="1"/>
</dbReference>
<dbReference type="InterPro" id="IPR013096">
    <property type="entry name" value="Cupin_2"/>
</dbReference>
<dbReference type="Proteomes" id="UP000198337">
    <property type="component" value="Unassembled WGS sequence"/>
</dbReference>
<comment type="caution">
    <text evidence="2">The sequence shown here is derived from an EMBL/GenBank/DDBJ whole genome shotgun (WGS) entry which is preliminary data.</text>
</comment>
<dbReference type="InterPro" id="IPR011051">
    <property type="entry name" value="RmlC_Cupin_sf"/>
</dbReference>
<evidence type="ECO:0000313" key="3">
    <source>
        <dbReference type="Proteomes" id="UP000198337"/>
    </source>
</evidence>
<dbReference type="GO" id="GO:0016853">
    <property type="term" value="F:isomerase activity"/>
    <property type="evidence" value="ECO:0007669"/>
    <property type="project" value="UniProtKB-KW"/>
</dbReference>
<dbReference type="PANTHER" id="PTHR36114">
    <property type="entry name" value="16.7 KDA PROTEIN IN WHIE LOCUS"/>
    <property type="match status" value="1"/>
</dbReference>
<dbReference type="Pfam" id="PF07883">
    <property type="entry name" value="Cupin_2"/>
    <property type="match status" value="1"/>
</dbReference>
<organism evidence="2 3">
    <name type="scientific">Maribacter sedimenticola</name>
    <dbReference type="NCBI Taxonomy" id="228956"/>
    <lineage>
        <taxon>Bacteria</taxon>
        <taxon>Pseudomonadati</taxon>
        <taxon>Bacteroidota</taxon>
        <taxon>Flavobacteriia</taxon>
        <taxon>Flavobacteriales</taxon>
        <taxon>Flavobacteriaceae</taxon>
        <taxon>Maribacter</taxon>
    </lineage>
</organism>
<dbReference type="PANTHER" id="PTHR36114:SF1">
    <property type="entry name" value="16.7 KDA PROTEIN IN WHIE LOCUS"/>
    <property type="match status" value="1"/>
</dbReference>
<accession>A0ABY1SMH1</accession>